<dbReference type="PANTHER" id="PTHR33640">
    <property type="entry name" value="TRANSMEMBRANE PROTEIN"/>
    <property type="match status" value="1"/>
</dbReference>
<organism evidence="2 3">
    <name type="scientific">Deinandra increscens subsp. villosa</name>
    <dbReference type="NCBI Taxonomy" id="3103831"/>
    <lineage>
        <taxon>Eukaryota</taxon>
        <taxon>Viridiplantae</taxon>
        <taxon>Streptophyta</taxon>
        <taxon>Embryophyta</taxon>
        <taxon>Tracheophyta</taxon>
        <taxon>Spermatophyta</taxon>
        <taxon>Magnoliopsida</taxon>
        <taxon>eudicotyledons</taxon>
        <taxon>Gunneridae</taxon>
        <taxon>Pentapetalae</taxon>
        <taxon>asterids</taxon>
        <taxon>campanulids</taxon>
        <taxon>Asterales</taxon>
        <taxon>Asteraceae</taxon>
        <taxon>Asteroideae</taxon>
        <taxon>Heliantheae alliance</taxon>
        <taxon>Madieae</taxon>
        <taxon>Madiinae</taxon>
        <taxon>Deinandra</taxon>
    </lineage>
</organism>
<gene>
    <name evidence="2" type="ORF">SSX86_025316</name>
</gene>
<dbReference type="Proteomes" id="UP001408789">
    <property type="component" value="Unassembled WGS sequence"/>
</dbReference>
<keyword evidence="1" id="KW-0472">Membrane</keyword>
<dbReference type="AlphaFoldDB" id="A0AAP0GLA4"/>
<keyword evidence="3" id="KW-1185">Reference proteome</keyword>
<dbReference type="PANTHER" id="PTHR33640:SF3">
    <property type="entry name" value="DUF4408 DOMAIN-CONTAINING PROTEIN"/>
    <property type="match status" value="1"/>
</dbReference>
<evidence type="ECO:0008006" key="4">
    <source>
        <dbReference type="Google" id="ProtNLM"/>
    </source>
</evidence>
<evidence type="ECO:0000313" key="2">
    <source>
        <dbReference type="EMBL" id="KAK9054238.1"/>
    </source>
</evidence>
<sequence>MKVQNRGFRAGAAVERLWSGCGAVVERRRSTVRVAEERRRRSVGGEARSAAEERRRRFARVGPIYPCLTVYKNPGHFHHFSSRSRSPFPFPISKTVAGTNSVNRKSEPIHIGGEKQKEMDIFDIHNVKVEKANAMLQYQGLRKIAKLLRLGELFFAVVFFSWISIRLPFVFRIFGDYLRQLVSVVVSPIFIFLIGNVIILTLVVKSGQIAGNPSDVNNSVTDLYEEITNNAREDDVVTPVTKVTEPEEIVYHDKRVISESNNKPIRDEFCDENETKSRQSMNNPSVNSVPDLDLKVYRRSQSENLTKNNELYSKLKRSETEIGRRKVDSPAEDNVVDKLSNEEFQKKIEGFIARQIRFHHEEKLAIVARN</sequence>
<accession>A0AAP0GLA4</accession>
<feature type="transmembrane region" description="Helical" evidence="1">
    <location>
        <begin position="153"/>
        <end position="175"/>
    </location>
</feature>
<proteinExistence type="predicted"/>
<evidence type="ECO:0000256" key="1">
    <source>
        <dbReference type="SAM" id="Phobius"/>
    </source>
</evidence>
<keyword evidence="1" id="KW-1133">Transmembrane helix</keyword>
<comment type="caution">
    <text evidence="2">The sequence shown here is derived from an EMBL/GenBank/DDBJ whole genome shotgun (WGS) entry which is preliminary data.</text>
</comment>
<keyword evidence="1" id="KW-0812">Transmembrane</keyword>
<evidence type="ECO:0000313" key="3">
    <source>
        <dbReference type="Proteomes" id="UP001408789"/>
    </source>
</evidence>
<feature type="transmembrane region" description="Helical" evidence="1">
    <location>
        <begin position="181"/>
        <end position="204"/>
    </location>
</feature>
<protein>
    <recommendedName>
        <fullName evidence="4">DUF4408 domain-containing protein</fullName>
    </recommendedName>
</protein>
<dbReference type="EMBL" id="JBCNJP010000025">
    <property type="protein sequence ID" value="KAK9054238.1"/>
    <property type="molecule type" value="Genomic_DNA"/>
</dbReference>
<name>A0AAP0GLA4_9ASTR</name>
<reference evidence="2 3" key="1">
    <citation type="submission" date="2024-04" db="EMBL/GenBank/DDBJ databases">
        <title>The reference genome of an endangered Asteraceae, Deinandra increscens subsp. villosa, native to the Central Coast of California.</title>
        <authorList>
            <person name="Guilliams M."/>
            <person name="Hasenstab-Lehman K."/>
            <person name="Meyer R."/>
            <person name="Mcevoy S."/>
        </authorList>
    </citation>
    <scope>NUCLEOTIDE SEQUENCE [LARGE SCALE GENOMIC DNA]</scope>
    <source>
        <tissue evidence="2">Leaf</tissue>
    </source>
</reference>